<name>A0AAW1PXA5_9CHLO</name>
<reference evidence="2 3" key="1">
    <citation type="journal article" date="2024" name="Nat. Commun.">
        <title>Phylogenomics reveals the evolutionary origins of lichenization in chlorophyte algae.</title>
        <authorList>
            <person name="Puginier C."/>
            <person name="Libourel C."/>
            <person name="Otte J."/>
            <person name="Skaloud P."/>
            <person name="Haon M."/>
            <person name="Grisel S."/>
            <person name="Petersen M."/>
            <person name="Berrin J.G."/>
            <person name="Delaux P.M."/>
            <person name="Dal Grande F."/>
            <person name="Keller J."/>
        </authorList>
    </citation>
    <scope>NUCLEOTIDE SEQUENCE [LARGE SCALE GENOMIC DNA]</scope>
    <source>
        <strain evidence="2 3">SAG 2036</strain>
    </source>
</reference>
<dbReference type="Pfam" id="PF00646">
    <property type="entry name" value="F-box"/>
    <property type="match status" value="1"/>
</dbReference>
<organism evidence="2 3">
    <name type="scientific">Symbiochloris irregularis</name>
    <dbReference type="NCBI Taxonomy" id="706552"/>
    <lineage>
        <taxon>Eukaryota</taxon>
        <taxon>Viridiplantae</taxon>
        <taxon>Chlorophyta</taxon>
        <taxon>core chlorophytes</taxon>
        <taxon>Trebouxiophyceae</taxon>
        <taxon>Trebouxiales</taxon>
        <taxon>Trebouxiaceae</taxon>
        <taxon>Symbiochloris</taxon>
    </lineage>
</organism>
<dbReference type="InterPro" id="IPR001810">
    <property type="entry name" value="F-box_dom"/>
</dbReference>
<dbReference type="EMBL" id="JALJOQ010000005">
    <property type="protein sequence ID" value="KAK9813422.1"/>
    <property type="molecule type" value="Genomic_DNA"/>
</dbReference>
<dbReference type="AlphaFoldDB" id="A0AAW1PXA5"/>
<sequence>MVSTRAQRAHNVASSVPPEQATIATAQAPWATAPEDIVIAIFKKLQFSDRCLMEAACKTWRRLLTSPQRPGLWGELQMKLSLDRLDPDVLVAQLPEAGHDWQGNVVEWLSRAFAWVASHTATAASVVVTYESITHGEHAVARCSGLKHCVTSKMLQLLVDTFNNRTQRPDLQGSDKMRLCLNLPLHGDEDSLKKLHSSKMDLKQLISALHLVAIGGAPNHFLLTGSLKGMSALQSLTLNSQAGFKGPLTVLPW</sequence>
<evidence type="ECO:0000259" key="1">
    <source>
        <dbReference type="Pfam" id="PF00646"/>
    </source>
</evidence>
<evidence type="ECO:0000313" key="3">
    <source>
        <dbReference type="Proteomes" id="UP001465755"/>
    </source>
</evidence>
<keyword evidence="3" id="KW-1185">Reference proteome</keyword>
<evidence type="ECO:0000313" key="2">
    <source>
        <dbReference type="EMBL" id="KAK9813422.1"/>
    </source>
</evidence>
<protein>
    <recommendedName>
        <fullName evidence="1">F-box domain-containing protein</fullName>
    </recommendedName>
</protein>
<dbReference type="Gene3D" id="1.20.1280.50">
    <property type="match status" value="1"/>
</dbReference>
<dbReference type="Proteomes" id="UP001465755">
    <property type="component" value="Unassembled WGS sequence"/>
</dbReference>
<proteinExistence type="predicted"/>
<gene>
    <name evidence="2" type="ORF">WJX73_007740</name>
</gene>
<dbReference type="InterPro" id="IPR036047">
    <property type="entry name" value="F-box-like_dom_sf"/>
</dbReference>
<feature type="domain" description="F-box" evidence="1">
    <location>
        <begin position="34"/>
        <end position="68"/>
    </location>
</feature>
<accession>A0AAW1PXA5</accession>
<dbReference type="SUPFAM" id="SSF81383">
    <property type="entry name" value="F-box domain"/>
    <property type="match status" value="1"/>
</dbReference>
<comment type="caution">
    <text evidence="2">The sequence shown here is derived from an EMBL/GenBank/DDBJ whole genome shotgun (WGS) entry which is preliminary data.</text>
</comment>